<protein>
    <submittedName>
        <fullName evidence="2">Uncharacterized protein</fullName>
    </submittedName>
</protein>
<proteinExistence type="predicted"/>
<organism evidence="2 3">
    <name type="scientific">Penstemon davidsonii</name>
    <dbReference type="NCBI Taxonomy" id="160366"/>
    <lineage>
        <taxon>Eukaryota</taxon>
        <taxon>Viridiplantae</taxon>
        <taxon>Streptophyta</taxon>
        <taxon>Embryophyta</taxon>
        <taxon>Tracheophyta</taxon>
        <taxon>Spermatophyta</taxon>
        <taxon>Magnoliopsida</taxon>
        <taxon>eudicotyledons</taxon>
        <taxon>Gunneridae</taxon>
        <taxon>Pentapetalae</taxon>
        <taxon>asterids</taxon>
        <taxon>lamiids</taxon>
        <taxon>Lamiales</taxon>
        <taxon>Plantaginaceae</taxon>
        <taxon>Cheloneae</taxon>
        <taxon>Penstemon</taxon>
    </lineage>
</organism>
<gene>
    <name evidence="2" type="ORF">RD792_002067</name>
</gene>
<keyword evidence="1" id="KW-1133">Transmembrane helix</keyword>
<evidence type="ECO:0000313" key="2">
    <source>
        <dbReference type="EMBL" id="KAK4491331.1"/>
    </source>
</evidence>
<accession>A0ABR0DQQ6</accession>
<keyword evidence="1" id="KW-0812">Transmembrane</keyword>
<name>A0ABR0DQQ6_9LAMI</name>
<dbReference type="EMBL" id="JAYDYQ010001087">
    <property type="protein sequence ID" value="KAK4491331.1"/>
    <property type="molecule type" value="Genomic_DNA"/>
</dbReference>
<comment type="caution">
    <text evidence="2">The sequence shown here is derived from an EMBL/GenBank/DDBJ whole genome shotgun (WGS) entry which is preliminary data.</text>
</comment>
<reference evidence="2 3" key="1">
    <citation type="journal article" date="2023" name="bioRxiv">
        <title>Genome report: Whole genome sequence and annotation of Penstemon davidsonii.</title>
        <authorList>
            <person name="Ostevik K.L."/>
            <person name="Alabady M."/>
            <person name="Zhang M."/>
            <person name="Rausher M.D."/>
        </authorList>
    </citation>
    <scope>NUCLEOTIDE SEQUENCE [LARGE SCALE GENOMIC DNA]</scope>
    <source>
        <strain evidence="2">DNT005</strain>
        <tissue evidence="2">Whole leaf</tissue>
    </source>
</reference>
<dbReference type="Proteomes" id="UP001291926">
    <property type="component" value="Unassembled WGS sequence"/>
</dbReference>
<feature type="transmembrane region" description="Helical" evidence="1">
    <location>
        <begin position="60"/>
        <end position="79"/>
    </location>
</feature>
<evidence type="ECO:0000313" key="3">
    <source>
        <dbReference type="Proteomes" id="UP001291926"/>
    </source>
</evidence>
<evidence type="ECO:0000256" key="1">
    <source>
        <dbReference type="SAM" id="Phobius"/>
    </source>
</evidence>
<keyword evidence="3" id="KW-1185">Reference proteome</keyword>
<keyword evidence="1" id="KW-0472">Membrane</keyword>
<sequence length="80" mass="8807">MADSASSMQVSVNSSTSDNMFDEMSLRIFALMIVTFIDLPLRGMRLLLGHGMPKMKLVEFVGWLLMVVALIVNSLGMIAL</sequence>
<feature type="transmembrane region" description="Helical" evidence="1">
    <location>
        <begin position="28"/>
        <end position="48"/>
    </location>
</feature>